<reference evidence="2" key="2">
    <citation type="submission" date="2019-07" db="EMBL/GenBank/DDBJ databases">
        <authorList>
            <person name="Seetharam A."/>
            <person name="Woodhouse M."/>
            <person name="Cannon E."/>
        </authorList>
    </citation>
    <scope>NUCLEOTIDE SEQUENCE [LARGE SCALE GENOMIC DNA]</scope>
    <source>
        <strain evidence="2">cv. B73</strain>
    </source>
</reference>
<organism evidence="2 3">
    <name type="scientific">Zea mays</name>
    <name type="common">Maize</name>
    <dbReference type="NCBI Taxonomy" id="4577"/>
    <lineage>
        <taxon>Eukaryota</taxon>
        <taxon>Viridiplantae</taxon>
        <taxon>Streptophyta</taxon>
        <taxon>Embryophyta</taxon>
        <taxon>Tracheophyta</taxon>
        <taxon>Spermatophyta</taxon>
        <taxon>Magnoliopsida</taxon>
        <taxon>Liliopsida</taxon>
        <taxon>Poales</taxon>
        <taxon>Poaceae</taxon>
        <taxon>PACMAD clade</taxon>
        <taxon>Panicoideae</taxon>
        <taxon>Andropogonodae</taxon>
        <taxon>Andropogoneae</taxon>
        <taxon>Tripsacinae</taxon>
        <taxon>Zea</taxon>
    </lineage>
</organism>
<reference evidence="2" key="3">
    <citation type="submission" date="2021-05" db="UniProtKB">
        <authorList>
            <consortium name="EnsemblPlants"/>
        </authorList>
    </citation>
    <scope>IDENTIFICATION</scope>
    <source>
        <strain evidence="2">cv. B73</strain>
    </source>
</reference>
<dbReference type="AlphaFoldDB" id="A0A804N3P0"/>
<evidence type="ECO:0000313" key="2">
    <source>
        <dbReference type="EnsemblPlants" id="Zm00001eb132350_P001"/>
    </source>
</evidence>
<protein>
    <submittedName>
        <fullName evidence="2">Uncharacterized protein</fullName>
    </submittedName>
</protein>
<feature type="region of interest" description="Disordered" evidence="1">
    <location>
        <begin position="1"/>
        <end position="39"/>
    </location>
</feature>
<dbReference type="Proteomes" id="UP000007305">
    <property type="component" value="Chromosome 3"/>
</dbReference>
<evidence type="ECO:0000256" key="1">
    <source>
        <dbReference type="SAM" id="MobiDB-lite"/>
    </source>
</evidence>
<evidence type="ECO:0000313" key="3">
    <source>
        <dbReference type="Proteomes" id="UP000007305"/>
    </source>
</evidence>
<reference evidence="3" key="1">
    <citation type="submission" date="2015-12" db="EMBL/GenBank/DDBJ databases">
        <title>Update maize B73 reference genome by single molecule sequencing technologies.</title>
        <authorList>
            <consortium name="Maize Genome Sequencing Project"/>
            <person name="Ware D."/>
        </authorList>
    </citation>
    <scope>NUCLEOTIDE SEQUENCE [LARGE SCALE GENOMIC DNA]</scope>
    <source>
        <strain evidence="3">cv. B73</strain>
    </source>
</reference>
<dbReference type="Gramene" id="Zm00001eb132350_T001">
    <property type="protein sequence ID" value="Zm00001eb132350_P001"/>
    <property type="gene ID" value="Zm00001eb132350"/>
</dbReference>
<name>A0A804N3P0_MAIZE</name>
<sequence length="207" mass="21514">MSAADRPLEAEEPPPSVLGAATPPPFENGAATSPPSEIGARTLHPVLGAVATTATHHSTGKLLPLSCVRSLHVHHSLSPSTSASPSPLVRSLPPPAAPFLQISPSLIVSGKKGVPGGRIETVDLVEHPTREGEALHPFDVAARGRWTQWEVVVSNDRGSRRGEAATGGGARVEPTSHVVPRARGFLRELAVIAEAVSFIVTVARGGY</sequence>
<dbReference type="InParanoid" id="A0A804N3P0"/>
<accession>A0A804N3P0</accession>
<dbReference type="EnsemblPlants" id="Zm00001eb132350_T001">
    <property type="protein sequence ID" value="Zm00001eb132350_P001"/>
    <property type="gene ID" value="Zm00001eb132350"/>
</dbReference>
<keyword evidence="3" id="KW-1185">Reference proteome</keyword>
<proteinExistence type="predicted"/>